<dbReference type="Gene3D" id="1.20.1260.10">
    <property type="match status" value="1"/>
</dbReference>
<comment type="caution">
    <text evidence="3">The sequence shown here is derived from an EMBL/GenBank/DDBJ whole genome shotgun (WGS) entry which is preliminary data.</text>
</comment>
<dbReference type="Proteomes" id="UP001597055">
    <property type="component" value="Unassembled WGS sequence"/>
</dbReference>
<evidence type="ECO:0000259" key="2">
    <source>
        <dbReference type="Pfam" id="PF03713"/>
    </source>
</evidence>
<feature type="domain" description="DUF305" evidence="2">
    <location>
        <begin position="51"/>
        <end position="216"/>
    </location>
</feature>
<keyword evidence="4" id="KW-1185">Reference proteome</keyword>
<feature type="transmembrane region" description="Helical" evidence="1">
    <location>
        <begin position="12"/>
        <end position="31"/>
    </location>
</feature>
<sequence>MTDEEAPAPSRRWPVVVVAIVLIAALAFAIGRFSTFGAQSQGSAPGTSSPEAGFSRDMQVHHAQAVEMAMEIYRKTADPELRVLSYDIATGQAAQRGEMYDWLVKWGLPQSGEPMMTWMSGLGDGHAHGGAADAPLSDEEALEAMGMASPDELSALRDASGQEADCLFLELMIRHHEGAIPMAEALLELGTDPRALEFAQAIKGGQTAEIDAMQSMRARLGCD</sequence>
<keyword evidence="1" id="KW-0812">Transmembrane</keyword>
<dbReference type="InterPro" id="IPR005183">
    <property type="entry name" value="DUF305_CopM-like"/>
</dbReference>
<dbReference type="InterPro" id="IPR012347">
    <property type="entry name" value="Ferritin-like"/>
</dbReference>
<name>A0ABW3AJ42_9MICO</name>
<dbReference type="Pfam" id="PF03713">
    <property type="entry name" value="DUF305"/>
    <property type="match status" value="1"/>
</dbReference>
<keyword evidence="1" id="KW-0472">Membrane</keyword>
<dbReference type="RefSeq" id="WP_204978590.1">
    <property type="nucleotide sequence ID" value="NZ_JBHTII010000001.1"/>
</dbReference>
<protein>
    <submittedName>
        <fullName evidence="3">DUF305 domain-containing protein</fullName>
    </submittedName>
</protein>
<evidence type="ECO:0000313" key="3">
    <source>
        <dbReference type="EMBL" id="MFD0790779.1"/>
    </source>
</evidence>
<dbReference type="EMBL" id="JBHTII010000001">
    <property type="protein sequence ID" value="MFD0790779.1"/>
    <property type="molecule type" value="Genomic_DNA"/>
</dbReference>
<organism evidence="3 4">
    <name type="scientific">Microbacterium insulae</name>
    <dbReference type="NCBI Taxonomy" id="483014"/>
    <lineage>
        <taxon>Bacteria</taxon>
        <taxon>Bacillati</taxon>
        <taxon>Actinomycetota</taxon>
        <taxon>Actinomycetes</taxon>
        <taxon>Micrococcales</taxon>
        <taxon>Microbacteriaceae</taxon>
        <taxon>Microbacterium</taxon>
    </lineage>
</organism>
<evidence type="ECO:0000313" key="4">
    <source>
        <dbReference type="Proteomes" id="UP001597055"/>
    </source>
</evidence>
<proteinExistence type="predicted"/>
<gene>
    <name evidence="3" type="ORF">ACFQ0P_10230</name>
</gene>
<dbReference type="PANTHER" id="PTHR36933">
    <property type="entry name" value="SLL0788 PROTEIN"/>
    <property type="match status" value="1"/>
</dbReference>
<keyword evidence="1" id="KW-1133">Transmembrane helix</keyword>
<accession>A0ABW3AJ42</accession>
<reference evidence="4" key="1">
    <citation type="journal article" date="2019" name="Int. J. Syst. Evol. Microbiol.">
        <title>The Global Catalogue of Microorganisms (GCM) 10K type strain sequencing project: providing services to taxonomists for standard genome sequencing and annotation.</title>
        <authorList>
            <consortium name="The Broad Institute Genomics Platform"/>
            <consortium name="The Broad Institute Genome Sequencing Center for Infectious Disease"/>
            <person name="Wu L."/>
            <person name="Ma J."/>
        </authorList>
    </citation>
    <scope>NUCLEOTIDE SEQUENCE [LARGE SCALE GENOMIC DNA]</scope>
    <source>
        <strain evidence="4">CCUG 54523</strain>
    </source>
</reference>
<dbReference type="PANTHER" id="PTHR36933:SF1">
    <property type="entry name" value="SLL0788 PROTEIN"/>
    <property type="match status" value="1"/>
</dbReference>
<evidence type="ECO:0000256" key="1">
    <source>
        <dbReference type="SAM" id="Phobius"/>
    </source>
</evidence>